<evidence type="ECO:0000313" key="2">
    <source>
        <dbReference type="Proteomes" id="UP001569428"/>
    </source>
</evidence>
<proteinExistence type="predicted"/>
<accession>A0ABV4NUZ9</accession>
<comment type="caution">
    <text evidence="1">The sequence shown here is derived from an EMBL/GenBank/DDBJ whole genome shotgun (WGS) entry which is preliminary data.</text>
</comment>
<sequence length="210" mass="24087">MNYQAKVQQNLLHLGTPSKDWEALPILGMEDVQIDGSKSKKMPRFSFPAGYKTAPSLYTGKCCNLCGTNIKNVYWIKNDKRRWTMPVGSECVSHFGSGDSGHNIVQKTIWERDSELLISLIELRRDLWGRYSKRKLIGPGRYESKIYPHTIQEKRAGDLHKKINNCLGRMTSESGKAATTRWANKYREQAELLMKESLSMMKGRETQIDI</sequence>
<gene>
    <name evidence="1" type="ORF">ACCI49_00190</name>
</gene>
<name>A0ABV4NUZ9_9GAMM</name>
<organism evidence="1 2">
    <name type="scientific">Microbulbifer epialgicus</name>
    <dbReference type="NCBI Taxonomy" id="393907"/>
    <lineage>
        <taxon>Bacteria</taxon>
        <taxon>Pseudomonadati</taxon>
        <taxon>Pseudomonadota</taxon>
        <taxon>Gammaproteobacteria</taxon>
        <taxon>Cellvibrionales</taxon>
        <taxon>Microbulbiferaceae</taxon>
        <taxon>Microbulbifer</taxon>
    </lineage>
</organism>
<dbReference type="EMBL" id="JBGMEK010000001">
    <property type="protein sequence ID" value="MFA0809320.1"/>
    <property type="molecule type" value="Genomic_DNA"/>
</dbReference>
<evidence type="ECO:0000313" key="1">
    <source>
        <dbReference type="EMBL" id="MFA0809320.1"/>
    </source>
</evidence>
<reference evidence="1 2" key="1">
    <citation type="submission" date="2024-08" db="EMBL/GenBank/DDBJ databases">
        <authorList>
            <person name="Ishaq N."/>
        </authorList>
    </citation>
    <scope>NUCLEOTIDE SEQUENCE [LARGE SCALE GENOMIC DNA]</scope>
    <source>
        <strain evidence="1 2">DSM 18651</strain>
    </source>
</reference>
<keyword evidence="2" id="KW-1185">Reference proteome</keyword>
<dbReference type="Proteomes" id="UP001569428">
    <property type="component" value="Unassembled WGS sequence"/>
</dbReference>
<dbReference type="RefSeq" id="WP_371836941.1">
    <property type="nucleotide sequence ID" value="NZ_JBGMEK010000001.1"/>
</dbReference>
<protein>
    <submittedName>
        <fullName evidence="1">Uncharacterized protein</fullName>
    </submittedName>
</protein>